<dbReference type="Gene3D" id="2.60.120.620">
    <property type="entry name" value="q2cbj1_9rhob like domain"/>
    <property type="match status" value="1"/>
</dbReference>
<dbReference type="InterPro" id="IPR044862">
    <property type="entry name" value="Pro_4_hyd_alph_FE2OG_OXY"/>
</dbReference>
<dbReference type="Pfam" id="PF13640">
    <property type="entry name" value="2OG-FeII_Oxy_3"/>
    <property type="match status" value="1"/>
</dbReference>
<dbReference type="PANTHER" id="PTHR35169">
    <property type="entry name" value="FE2OG DIOXYGENASE DOMAIN-CONTAINING PROTEIN"/>
    <property type="match status" value="1"/>
</dbReference>
<dbReference type="KEGG" id="hcz:G9Q37_10245"/>
<keyword evidence="3" id="KW-1185">Reference proteome</keyword>
<dbReference type="AlphaFoldDB" id="A0A6G8IHG7"/>
<organism evidence="2 3">
    <name type="scientific">Hydrogenophaga crocea</name>
    <dbReference type="NCBI Taxonomy" id="2716225"/>
    <lineage>
        <taxon>Bacteria</taxon>
        <taxon>Pseudomonadati</taxon>
        <taxon>Pseudomonadota</taxon>
        <taxon>Betaproteobacteria</taxon>
        <taxon>Burkholderiales</taxon>
        <taxon>Comamonadaceae</taxon>
        <taxon>Hydrogenophaga</taxon>
    </lineage>
</organism>
<reference evidence="2 3" key="1">
    <citation type="submission" date="2020-03" db="EMBL/GenBank/DDBJ databases">
        <title>Hydrogenophaga sp. nov. isolated from cyanobacterial mat.</title>
        <authorList>
            <person name="Thorat V."/>
            <person name="Kirdat K."/>
            <person name="Tiwarekar B."/>
            <person name="Costa E.D."/>
            <person name="Yadav A."/>
        </authorList>
    </citation>
    <scope>NUCLEOTIDE SEQUENCE [LARGE SCALE GENOMIC DNA]</scope>
    <source>
        <strain evidence="2 3">BA0156</strain>
    </source>
</reference>
<feature type="domain" description="Prolyl 4-hydroxylase alpha subunit Fe(2+) 2OG dioxygenase" evidence="1">
    <location>
        <begin position="97"/>
        <end position="168"/>
    </location>
</feature>
<gene>
    <name evidence="2" type="ORF">G9Q37_10245</name>
</gene>
<evidence type="ECO:0000259" key="1">
    <source>
        <dbReference type="Pfam" id="PF13640"/>
    </source>
</evidence>
<name>A0A6G8IHG7_9BURK</name>
<sequence>MTIAVHDGFLARHHVAMLFERLNERGWTYGWMADRSSNRPARHWHVNLADNGFQAEQSCLPELETLSAWSDLLPLWGSIAKMLPQGHQPTRIYANAHTYGVDGALHTDCPPGTGGRTALIYLNPVWKPDWGGVTLFTPAESDPLSVMPKPGRLVIFPGDVPHCAFAPTKSCHDLRVTLVFKSKVLP</sequence>
<dbReference type="RefSeq" id="WP_166227100.1">
    <property type="nucleotide sequence ID" value="NZ_CP049989.1"/>
</dbReference>
<dbReference type="Proteomes" id="UP000503162">
    <property type="component" value="Chromosome"/>
</dbReference>
<evidence type="ECO:0000313" key="3">
    <source>
        <dbReference type="Proteomes" id="UP000503162"/>
    </source>
</evidence>
<dbReference type="PANTHER" id="PTHR35169:SF1">
    <property type="entry name" value="PROLYL 4-HYDROXYLASE ALPHA SUBUNIT FE(2+) 2OG DIOXYGENASE DOMAIN-CONTAINING PROTEIN"/>
    <property type="match status" value="1"/>
</dbReference>
<proteinExistence type="predicted"/>
<accession>A0A6G8IHG7</accession>
<dbReference type="EMBL" id="CP049989">
    <property type="protein sequence ID" value="QIM52498.1"/>
    <property type="molecule type" value="Genomic_DNA"/>
</dbReference>
<evidence type="ECO:0000313" key="2">
    <source>
        <dbReference type="EMBL" id="QIM52498.1"/>
    </source>
</evidence>
<protein>
    <submittedName>
        <fullName evidence="2">2OG-Fe(II) oxygenase</fullName>
    </submittedName>
</protein>